<dbReference type="GeneID" id="63774976"/>
<evidence type="ECO:0000313" key="3">
    <source>
        <dbReference type="EMBL" id="ORY59237.1"/>
    </source>
</evidence>
<evidence type="ECO:0000259" key="2">
    <source>
        <dbReference type="Pfam" id="PF25353"/>
    </source>
</evidence>
<dbReference type="InterPro" id="IPR032675">
    <property type="entry name" value="LRR_dom_sf"/>
</dbReference>
<dbReference type="AlphaFoldDB" id="A0A1Y2DJ28"/>
<name>A0A1Y2DJ28_9PEZI</name>
<dbReference type="SUPFAM" id="SSF52047">
    <property type="entry name" value="RNI-like"/>
    <property type="match status" value="2"/>
</dbReference>
<feature type="region of interest" description="Disordered" evidence="1">
    <location>
        <begin position="971"/>
        <end position="1000"/>
    </location>
</feature>
<dbReference type="Gene3D" id="3.80.10.10">
    <property type="entry name" value="Ribonuclease Inhibitor"/>
    <property type="match status" value="1"/>
</dbReference>
<dbReference type="RefSeq" id="XP_040711931.1">
    <property type="nucleotide sequence ID" value="XM_040858764.1"/>
</dbReference>
<organism evidence="3 4">
    <name type="scientific">Pseudomassariella vexata</name>
    <dbReference type="NCBI Taxonomy" id="1141098"/>
    <lineage>
        <taxon>Eukaryota</taxon>
        <taxon>Fungi</taxon>
        <taxon>Dikarya</taxon>
        <taxon>Ascomycota</taxon>
        <taxon>Pezizomycotina</taxon>
        <taxon>Sordariomycetes</taxon>
        <taxon>Xylariomycetidae</taxon>
        <taxon>Amphisphaeriales</taxon>
        <taxon>Pseudomassariaceae</taxon>
        <taxon>Pseudomassariella</taxon>
    </lineage>
</organism>
<dbReference type="PANTHER" id="PTHR24112:SF66">
    <property type="entry name" value="LEUCINE-RICH REPEAT, ISOFORM F"/>
    <property type="match status" value="1"/>
</dbReference>
<reference evidence="3 4" key="1">
    <citation type="submission" date="2016-07" db="EMBL/GenBank/DDBJ databases">
        <title>Pervasive Adenine N6-methylation of Active Genes in Fungi.</title>
        <authorList>
            <consortium name="DOE Joint Genome Institute"/>
            <person name="Mondo S.J."/>
            <person name="Dannebaum R.O."/>
            <person name="Kuo R.C."/>
            <person name="Labutti K."/>
            <person name="Haridas S."/>
            <person name="Kuo A."/>
            <person name="Salamov A."/>
            <person name="Ahrendt S.R."/>
            <person name="Lipzen A."/>
            <person name="Sullivan W."/>
            <person name="Andreopoulos W.B."/>
            <person name="Clum A."/>
            <person name="Lindquist E."/>
            <person name="Daum C."/>
            <person name="Ramamoorthy G.K."/>
            <person name="Gryganskyi A."/>
            <person name="Culley D."/>
            <person name="Magnuson J.K."/>
            <person name="James T.Y."/>
            <person name="O'Malley M.A."/>
            <person name="Stajich J.E."/>
            <person name="Spatafora J.W."/>
            <person name="Visel A."/>
            <person name="Grigoriev I.V."/>
        </authorList>
    </citation>
    <scope>NUCLEOTIDE SEQUENCE [LARGE SCALE GENOMIC DNA]</scope>
    <source>
        <strain evidence="3 4">CBS 129021</strain>
    </source>
</reference>
<dbReference type="InterPro" id="IPR051279">
    <property type="entry name" value="PP1-Reg/Actin-Interact_Protein"/>
</dbReference>
<dbReference type="PANTHER" id="PTHR24112">
    <property type="entry name" value="LEUCINE-RICH REPEAT, ISOFORM F-RELATED"/>
    <property type="match status" value="1"/>
</dbReference>
<dbReference type="InterPro" id="IPR057334">
    <property type="entry name" value="PH_2nd_LRR"/>
</dbReference>
<evidence type="ECO:0000313" key="4">
    <source>
        <dbReference type="Proteomes" id="UP000193689"/>
    </source>
</evidence>
<feature type="region of interest" description="Disordered" evidence="1">
    <location>
        <begin position="1036"/>
        <end position="1060"/>
    </location>
</feature>
<sequence length="1060" mass="118435">MSTRPTTPGTGSQGTSIAEDYVGVIKAGPLQPDAPILKSKKGYLVLTPVALMKFKNKSVASEQFPQLSIPRSATEALSSTTESIGSVKDLGIGADVIVPLDKIVAVHKDEGIKPSFGIEVWWRDPMVEPSFGMFEVYFGLPEDRDDWLKQTQAALRQRTRALAEERIPTRVESDLNLIHEIRNPQQKGTRLDIFPMIPRRPYTRQRYSSVGARKGWRDGSAFYLAFSKNTCMVAQFTTSPSGQRVNPNIVQFGLVTLSKVNGSLNDQRFDLLFRLPLDKPKKLELSSKHHRSIISRLFKADTFLKPAWPLWTRREVFFIDGESQQIHLPAGEDYGGFKRTLEAFLQGYNCACVNWKVNWKGVKYPPEFRLLPPTTAKYTAHQFLAVFRALRFNDYFKSLSFRDVDFSPLAGKYDNSERLEPTAWLSRTGKRSLTRDEFEFVEKSSVLFQEIASLMLGSESVKHLDLGGVLSTVSAHTTPSGGSSLGHQGCEIVPPIVLLLRSLQSRCRSIVLSRNTLSTKDVSSVSRTLQNLPGTMKCLGFSRCRLDEAALVSLWAGIHEQRSNLEVLELGDNAGLLDAATVAQTLRQATKLRRLDLSHALKGILDGPLFRPWTNSPYIDAWRLEEINLSGWKVNFDTISGLLRYMELDESKCLHQLVLNNCGISGEVATAIFCRLGMGRDMHLHLNGNHLEEGSIDWIDLIHGNEAPRMLHLDMIQFKHESSFNQLLTALTYNTTIEFLSMVGTGPPASASSKTSQLLSKFFENNSTLQFLDLSGYSGKLEESHIGWGLAGALGGLKRNHSLRQLRIRNQDIGTAKDVTELCRVIAGNQELAMFDIQNNNFNHHQFAKLVHALEFNHRLISFPISQADRDYALDDERRIFRKNSKHSKGSLSKAEEVRVNGLLEWLRGHWESEANKATDFLTRNKDDPANRPLELDAECLEAWEDDSLPSWIVAKPSARDMMRETDSLYSRDSRAETLRPNSVSSVPAGPTTGPVNAGARRTYGGAEAAVMQTSIIEEEGTMTMSAYSVSHVDRTPVDGGEFDRRGEDGVVGRVSEDDG</sequence>
<feature type="domain" description="LRR-containing protein second PH" evidence="2">
    <location>
        <begin position="248"/>
        <end position="309"/>
    </location>
</feature>
<evidence type="ECO:0000256" key="1">
    <source>
        <dbReference type="SAM" id="MobiDB-lite"/>
    </source>
</evidence>
<dbReference type="Pfam" id="PF25353">
    <property type="entry name" value="PH_2nd_LRR"/>
    <property type="match status" value="1"/>
</dbReference>
<gene>
    <name evidence="3" type="ORF">BCR38DRAFT_412940</name>
</gene>
<comment type="caution">
    <text evidence="3">The sequence shown here is derived from an EMBL/GenBank/DDBJ whole genome shotgun (WGS) entry which is preliminary data.</text>
</comment>
<dbReference type="InParanoid" id="A0A1Y2DJ28"/>
<keyword evidence="4" id="KW-1185">Reference proteome</keyword>
<dbReference type="OrthoDB" id="120976at2759"/>
<dbReference type="GO" id="GO:0034315">
    <property type="term" value="P:regulation of Arp2/3 complex-mediated actin nucleation"/>
    <property type="evidence" value="ECO:0007669"/>
    <property type="project" value="TreeGrafter"/>
</dbReference>
<dbReference type="STRING" id="1141098.A0A1Y2DJ28"/>
<dbReference type="GO" id="GO:0005886">
    <property type="term" value="C:plasma membrane"/>
    <property type="evidence" value="ECO:0007669"/>
    <property type="project" value="TreeGrafter"/>
</dbReference>
<proteinExistence type="predicted"/>
<accession>A0A1Y2DJ28</accession>
<protein>
    <recommendedName>
        <fullName evidence="2">LRR-containing protein second PH domain-containing protein</fullName>
    </recommendedName>
</protein>
<dbReference type="EMBL" id="MCFJ01000014">
    <property type="protein sequence ID" value="ORY59237.1"/>
    <property type="molecule type" value="Genomic_DNA"/>
</dbReference>
<dbReference type="Proteomes" id="UP000193689">
    <property type="component" value="Unassembled WGS sequence"/>
</dbReference>